<evidence type="ECO:0000256" key="1">
    <source>
        <dbReference type="SAM" id="MobiDB-lite"/>
    </source>
</evidence>
<feature type="compositionally biased region" description="Polar residues" evidence="1">
    <location>
        <begin position="52"/>
        <end position="64"/>
    </location>
</feature>
<feature type="compositionally biased region" description="Polar residues" evidence="1">
    <location>
        <begin position="1"/>
        <end position="18"/>
    </location>
</feature>
<accession>M5C3C6</accession>
<dbReference type="AlphaFoldDB" id="M5C3C6"/>
<evidence type="ECO:0000313" key="3">
    <source>
        <dbReference type="Proteomes" id="UP000012065"/>
    </source>
</evidence>
<feature type="region of interest" description="Disordered" evidence="1">
    <location>
        <begin position="1"/>
        <end position="64"/>
    </location>
</feature>
<organism evidence="2 3">
    <name type="scientific">Thanatephorus cucumeris (strain AG1-IB / isolate 7/3/14)</name>
    <name type="common">Lettuce bottom rot fungus</name>
    <name type="synonym">Rhizoctonia solani</name>
    <dbReference type="NCBI Taxonomy" id="1108050"/>
    <lineage>
        <taxon>Eukaryota</taxon>
        <taxon>Fungi</taxon>
        <taxon>Dikarya</taxon>
        <taxon>Basidiomycota</taxon>
        <taxon>Agaricomycotina</taxon>
        <taxon>Agaricomycetes</taxon>
        <taxon>Cantharellales</taxon>
        <taxon>Ceratobasidiaceae</taxon>
        <taxon>Rhizoctonia</taxon>
        <taxon>Rhizoctonia solani AG-1</taxon>
    </lineage>
</organism>
<sequence length="196" mass="21829">MPAKHNTTNSNPQVSKSSRPACEPRQTRGFLSRKTPTATAPLPGRLFCSTPPRLSQSITDTPSFRSSAGAIRTLTKSTPASYTHKDHQSLTAGSKAHQQSAMELQLEDELRDVIFHDPKFIDHFLAGDNDKLTKIVKHCRKQDQQLKRKKKWSIPARVSDEKELYAPVLKVLNTIKKAVDDVHGSPEALPQVSNQL</sequence>
<gene>
    <name evidence="2" type="ORF">BN14_07940</name>
</gene>
<reference evidence="2 3" key="1">
    <citation type="journal article" date="2013" name="J. Biotechnol.">
        <title>Establishment and interpretation of the genome sequence of the phytopathogenic fungus Rhizoctonia solani AG1-IB isolate 7/3/14.</title>
        <authorList>
            <person name="Wibberg D.W."/>
            <person name="Jelonek L.J."/>
            <person name="Rupp O.R."/>
            <person name="Hennig M.H."/>
            <person name="Eikmeyer F.E."/>
            <person name="Goesmann A.G."/>
            <person name="Hartmann A.H."/>
            <person name="Borriss R.B."/>
            <person name="Grosch R.G."/>
            <person name="Puehler A.P."/>
            <person name="Schlueter A.S."/>
        </authorList>
    </citation>
    <scope>NUCLEOTIDE SEQUENCE [LARGE SCALE GENOMIC DNA]</scope>
    <source>
        <strain evidence="3">AG1-IB / isolate 7/3/14</strain>
    </source>
</reference>
<protein>
    <submittedName>
        <fullName evidence="2">Uncharacterized protein</fullName>
    </submittedName>
</protein>
<dbReference type="Proteomes" id="UP000012065">
    <property type="component" value="Unassembled WGS sequence"/>
</dbReference>
<comment type="caution">
    <text evidence="2">The sequence shown here is derived from an EMBL/GenBank/DDBJ whole genome shotgun (WGS) entry which is preliminary data.</text>
</comment>
<proteinExistence type="predicted"/>
<dbReference type="HOGENOM" id="CLU_1391091_0_0_1"/>
<name>M5C3C6_THACB</name>
<dbReference type="EMBL" id="CAOJ01012220">
    <property type="protein sequence ID" value="CCO33854.1"/>
    <property type="molecule type" value="Genomic_DNA"/>
</dbReference>
<evidence type="ECO:0000313" key="2">
    <source>
        <dbReference type="EMBL" id="CCO33854.1"/>
    </source>
</evidence>